<reference evidence="1" key="1">
    <citation type="submission" date="2020-10" db="EMBL/GenBank/DDBJ databases">
        <authorList>
            <person name="Castelo-Branco R."/>
            <person name="Eusebio N."/>
            <person name="Adriana R."/>
            <person name="Vieira A."/>
            <person name="Brugerolle De Fraissinette N."/>
            <person name="Rezende De Castro R."/>
            <person name="Schneider M.P."/>
            <person name="Vasconcelos V."/>
            <person name="Leao P.N."/>
        </authorList>
    </citation>
    <scope>NUCLEOTIDE SEQUENCE</scope>
    <source>
        <strain evidence="1">LEGE 07157</strain>
    </source>
</reference>
<accession>A0A8J7DWM7</accession>
<dbReference type="InterPro" id="IPR058292">
    <property type="entry name" value="DUF7986"/>
</dbReference>
<comment type="caution">
    <text evidence="1">The sequence shown here is derived from an EMBL/GenBank/DDBJ whole genome shotgun (WGS) entry which is preliminary data.</text>
</comment>
<protein>
    <submittedName>
        <fullName evidence="1">Uncharacterized protein</fullName>
    </submittedName>
</protein>
<keyword evidence="2" id="KW-1185">Reference proteome</keyword>
<dbReference type="EMBL" id="JADEWZ010000012">
    <property type="protein sequence ID" value="MBE9116178.1"/>
    <property type="molecule type" value="Genomic_DNA"/>
</dbReference>
<gene>
    <name evidence="1" type="ORF">IQ249_09750</name>
</gene>
<dbReference type="Proteomes" id="UP000654482">
    <property type="component" value="Unassembled WGS sequence"/>
</dbReference>
<name>A0A8J7DWM7_9CYAN</name>
<proteinExistence type="predicted"/>
<dbReference type="RefSeq" id="WP_194029274.1">
    <property type="nucleotide sequence ID" value="NZ_JADEWZ010000012.1"/>
</dbReference>
<evidence type="ECO:0000313" key="1">
    <source>
        <dbReference type="EMBL" id="MBE9116178.1"/>
    </source>
</evidence>
<evidence type="ECO:0000313" key="2">
    <source>
        <dbReference type="Proteomes" id="UP000654482"/>
    </source>
</evidence>
<organism evidence="1 2">
    <name type="scientific">Lusitaniella coriacea LEGE 07157</name>
    <dbReference type="NCBI Taxonomy" id="945747"/>
    <lineage>
        <taxon>Bacteria</taxon>
        <taxon>Bacillati</taxon>
        <taxon>Cyanobacteriota</taxon>
        <taxon>Cyanophyceae</taxon>
        <taxon>Spirulinales</taxon>
        <taxon>Lusitaniellaceae</taxon>
        <taxon>Lusitaniella</taxon>
    </lineage>
</organism>
<dbReference type="Pfam" id="PF25948">
    <property type="entry name" value="DUF7986"/>
    <property type="match status" value="1"/>
</dbReference>
<sequence>MANADLERANELKKNLVNFVYDAEGDLAIALETYVAQQGSRDRAGYDIRQQNLVFDTFLSEGIVNEQTTLELFLENQSDLTKQDCALIKGWQNSFTGLFEVIKIPPQGFEVMNWLTAKHYTVFPSSEVPESDTKRWQPEDIILTRIAPINEKEWMFSGASILKGNLGKPKLAVALGEFKKNYPNCLYSDAPELLEQAWESVTTYHEEFVEFFGRDRVTLSGYQLNKKLSELQEKMRQKRFADAGIDSSKSLQEIAKEKGIDEEDMKAAATEAGVDAATVAKTLESKLNSPMVTPDVALPDRIKKAENATAFSHPRWGQTILPTYHKFTTILEAEEPQENEEAIVKKYLEDPQINYFIWQQLKSEFPTQLETKIQKILQRPDFNLDRDLEALLLEFNKPLEPELPEIASVPLHLHNLFEEAVARVNKSKSKKKKKKAVKGFK</sequence>
<dbReference type="AlphaFoldDB" id="A0A8J7DWM7"/>